<dbReference type="Pfam" id="PF09976">
    <property type="entry name" value="TPR_21"/>
    <property type="match status" value="1"/>
</dbReference>
<dbReference type="Proteomes" id="UP000280842">
    <property type="component" value="Unassembled WGS sequence"/>
</dbReference>
<feature type="transmembrane region" description="Helical" evidence="1">
    <location>
        <begin position="30"/>
        <end position="50"/>
    </location>
</feature>
<proteinExistence type="predicted"/>
<sequence>MKKQKPPVEENVDLELEYKLLHLYDRLKPYLKYIVAGLIAIILLIISVIYRNAKLNEKLNQASIYIYKIQSEIDSKKYKEAEKDIKFFKANFADTPYIKLVYALEINLNKEQNKNTKDLTKKLKKHIKTDQFKAYFTEYEGYLDYKDKNYNKALNNLNKIKQNDFNYLSALTLKGIIYNIQGQKDKAKEIFEEINQLSKNRFRYFESLSKESL</sequence>
<evidence type="ECO:0000313" key="3">
    <source>
        <dbReference type="EMBL" id="RMA93156.1"/>
    </source>
</evidence>
<accession>A0A3M0B9A3</accession>
<dbReference type="EMBL" id="REFO01000014">
    <property type="protein sequence ID" value="RMA93156.1"/>
    <property type="molecule type" value="Genomic_DNA"/>
</dbReference>
<dbReference type="InterPro" id="IPR011990">
    <property type="entry name" value="TPR-like_helical_dom_sf"/>
</dbReference>
<keyword evidence="1" id="KW-1133">Transmembrane helix</keyword>
<protein>
    <submittedName>
        <fullName evidence="3">Putative negative regulator of RcsB-dependent stress response</fullName>
    </submittedName>
</protein>
<dbReference type="SUPFAM" id="SSF48452">
    <property type="entry name" value="TPR-like"/>
    <property type="match status" value="1"/>
</dbReference>
<name>A0A3M0B9A3_9AQUI</name>
<comment type="caution">
    <text evidence="3">The sequence shown here is derived from an EMBL/GenBank/DDBJ whole genome shotgun (WGS) entry which is preliminary data.</text>
</comment>
<dbReference type="InterPro" id="IPR018704">
    <property type="entry name" value="SecYEG/CpoB_TPR"/>
</dbReference>
<dbReference type="OrthoDB" id="12696at2"/>
<evidence type="ECO:0000256" key="1">
    <source>
        <dbReference type="SAM" id="Phobius"/>
    </source>
</evidence>
<keyword evidence="1" id="KW-0812">Transmembrane</keyword>
<dbReference type="Gene3D" id="1.25.40.10">
    <property type="entry name" value="Tetratricopeptide repeat domain"/>
    <property type="match status" value="1"/>
</dbReference>
<dbReference type="RefSeq" id="WP_121923595.1">
    <property type="nucleotide sequence ID" value="NZ_REFO01000014.1"/>
</dbReference>
<keyword evidence="4" id="KW-1185">Reference proteome</keyword>
<evidence type="ECO:0000259" key="2">
    <source>
        <dbReference type="Pfam" id="PF09976"/>
    </source>
</evidence>
<reference evidence="3 4" key="1">
    <citation type="submission" date="2018-10" db="EMBL/GenBank/DDBJ databases">
        <title>Genomic Encyclopedia of Archaeal and Bacterial Type Strains, Phase II (KMG-II): from individual species to whole genera.</title>
        <authorList>
            <person name="Goeker M."/>
        </authorList>
    </citation>
    <scope>NUCLEOTIDE SEQUENCE [LARGE SCALE GENOMIC DNA]</scope>
    <source>
        <strain evidence="3 4">VM1</strain>
    </source>
</reference>
<dbReference type="AlphaFoldDB" id="A0A3M0B9A3"/>
<organism evidence="3 4">
    <name type="scientific">Hydrogenothermus marinus</name>
    <dbReference type="NCBI Taxonomy" id="133270"/>
    <lineage>
        <taxon>Bacteria</taxon>
        <taxon>Pseudomonadati</taxon>
        <taxon>Aquificota</taxon>
        <taxon>Aquificia</taxon>
        <taxon>Aquificales</taxon>
        <taxon>Hydrogenothermaceae</taxon>
        <taxon>Hydrogenothermus</taxon>
    </lineage>
</organism>
<feature type="domain" description="Ancillary SecYEG translocon subunit/Cell division coordinator CpoB TPR" evidence="2">
    <location>
        <begin position="28"/>
        <end position="193"/>
    </location>
</feature>
<evidence type="ECO:0000313" key="4">
    <source>
        <dbReference type="Proteomes" id="UP000280842"/>
    </source>
</evidence>
<keyword evidence="1" id="KW-0472">Membrane</keyword>
<gene>
    <name evidence="3" type="ORF">CLV39_1491</name>
</gene>